<dbReference type="PANTHER" id="PTHR43002">
    <property type="entry name" value="GLYCOGEN DEBRANCHING ENZYME"/>
    <property type="match status" value="1"/>
</dbReference>
<dbReference type="Gene3D" id="2.60.40.10">
    <property type="entry name" value="Immunoglobulins"/>
    <property type="match status" value="1"/>
</dbReference>
<accession>A0ABP7B3K4</accession>
<dbReference type="CDD" id="cd02856">
    <property type="entry name" value="E_set_GDE_Isoamylase_N"/>
    <property type="match status" value="1"/>
</dbReference>
<proteinExistence type="inferred from homology"/>
<comment type="caution">
    <text evidence="6">The sequence shown here is derived from an EMBL/GenBank/DDBJ whole genome shotgun (WGS) entry which is preliminary data.</text>
</comment>
<dbReference type="InterPro" id="IPR013783">
    <property type="entry name" value="Ig-like_fold"/>
</dbReference>
<dbReference type="Proteomes" id="UP001410795">
    <property type="component" value="Unassembled WGS sequence"/>
</dbReference>
<dbReference type="SUPFAM" id="SSF51445">
    <property type="entry name" value="(Trans)glycosidases"/>
    <property type="match status" value="1"/>
</dbReference>
<feature type="domain" description="Glycosyl hydrolase family 13 catalytic" evidence="5">
    <location>
        <begin position="166"/>
        <end position="566"/>
    </location>
</feature>
<dbReference type="SUPFAM" id="SSF81296">
    <property type="entry name" value="E set domains"/>
    <property type="match status" value="1"/>
</dbReference>
<reference evidence="7" key="1">
    <citation type="journal article" date="2019" name="Int. J. Syst. Evol. Microbiol.">
        <title>The Global Catalogue of Microorganisms (GCM) 10K type strain sequencing project: providing services to taxonomists for standard genome sequencing and annotation.</title>
        <authorList>
            <consortium name="The Broad Institute Genomics Platform"/>
            <consortium name="The Broad Institute Genome Sequencing Center for Infectious Disease"/>
            <person name="Wu L."/>
            <person name="Ma J."/>
        </authorList>
    </citation>
    <scope>NUCLEOTIDE SEQUENCE [LARGE SCALE GENOMIC DNA]</scope>
    <source>
        <strain evidence="7">JCM 16546</strain>
    </source>
</reference>
<keyword evidence="2" id="KW-0378">Hydrolase</keyword>
<name>A0ABP7B3K4_9MICO</name>
<dbReference type="CDD" id="cd11326">
    <property type="entry name" value="AmyAc_Glg_debranch"/>
    <property type="match status" value="1"/>
</dbReference>
<dbReference type="SUPFAM" id="SSF51011">
    <property type="entry name" value="Glycosyl hydrolase domain"/>
    <property type="match status" value="1"/>
</dbReference>
<dbReference type="InterPro" id="IPR011837">
    <property type="entry name" value="Glycogen_debranch_GlgX"/>
</dbReference>
<dbReference type="Pfam" id="PF00128">
    <property type="entry name" value="Alpha-amylase"/>
    <property type="match status" value="2"/>
</dbReference>
<dbReference type="EMBL" id="BAAAYV010000002">
    <property type="protein sequence ID" value="GAA3646959.1"/>
    <property type="molecule type" value="Genomic_DNA"/>
</dbReference>
<feature type="compositionally biased region" description="Basic and acidic residues" evidence="4">
    <location>
        <begin position="464"/>
        <end position="480"/>
    </location>
</feature>
<evidence type="ECO:0000313" key="6">
    <source>
        <dbReference type="EMBL" id="GAA3646959.1"/>
    </source>
</evidence>
<evidence type="ECO:0000313" key="7">
    <source>
        <dbReference type="Proteomes" id="UP001410795"/>
    </source>
</evidence>
<dbReference type="SMART" id="SM00642">
    <property type="entry name" value="Aamy"/>
    <property type="match status" value="1"/>
</dbReference>
<evidence type="ECO:0000256" key="1">
    <source>
        <dbReference type="ARBA" id="ARBA00008061"/>
    </source>
</evidence>
<sequence length="724" mass="81459">METWPGRPYPLGATYDGDGTNFALFSEVATSVELCLFDDAGNETKVELLEVDANVWHAYLPDVGPGQQYGYRVHGPFDPAAGHRCDPSKLLVDPYAKALSGGIDWDPSLFDHHFDDPDVRNEDDSAAHTIRSVVINPYFDWRGDRRPNTPYSRTFIYEAHVKGLTELHPEIPEEQRGTYAGVAHPAVVAHLKRLGVTAIELMPVHQFIHDSVLLEKGLRNYWGYNTLGFLAPHNEYSSSGDRGEQVQEFKAMVRALHAAGIEVILDVVYNHTAEGNHLGPTLSFKGIDNAAYYRLVEDDQRFYMDYTGTGNTLNVRNPHSLQLILDSLRYWVTEMHVDGFRFDLAAALAREFYEVDRLSSFFELVQQDPVVSQVKLIAEPWDVGPGGYQVGNFPPQWTEWNGKFRDTVRDFWRGEPATLGEFASRFTGSADLYENSARRPFASINFVTAHDGFTLRDLVSYNEKHNDANGEDGRDGESHNRSYNLGAEGPTDDPEILELRARQQRNLITTLVLSQGVPMLLHGDELGRTQDGNNNGYAQDSPLTWVHWDDADDPLIEFTARVSRLRRDHPTFRRWVFFDGRTVRRGEGDPLPDIVWLTPDGSPMDDGDWQTSYARTLGIFLNGQGIRERGPRGERIVDRNFLLFFNAHSEPVDVVLPSDEFAGAWEVVLNTADGADPAPHEAGSTVAVESRSILVLREWQEQEADIEWSPAASVRRMIERGGAA</sequence>
<evidence type="ECO:0000256" key="4">
    <source>
        <dbReference type="SAM" id="MobiDB-lite"/>
    </source>
</evidence>
<feature type="region of interest" description="Disordered" evidence="4">
    <location>
        <begin position="464"/>
        <end position="493"/>
    </location>
</feature>
<dbReference type="InterPro" id="IPR044505">
    <property type="entry name" value="GlgX_Isoamylase_N_E_set"/>
</dbReference>
<evidence type="ECO:0000259" key="5">
    <source>
        <dbReference type="SMART" id="SM00642"/>
    </source>
</evidence>
<keyword evidence="3" id="KW-0326">Glycosidase</keyword>
<dbReference type="InterPro" id="IPR006047">
    <property type="entry name" value="GH13_cat_dom"/>
</dbReference>
<dbReference type="RefSeq" id="WP_221857517.1">
    <property type="nucleotide sequence ID" value="NZ_BAAAYV010000002.1"/>
</dbReference>
<keyword evidence="7" id="KW-1185">Reference proteome</keyword>
<dbReference type="InterPro" id="IPR017853">
    <property type="entry name" value="GH"/>
</dbReference>
<gene>
    <name evidence="6" type="primary">glgX_1</name>
    <name evidence="6" type="ORF">GCM10022202_02830</name>
</gene>
<organism evidence="6 7">
    <name type="scientific">Microbacterium marinilacus</name>
    <dbReference type="NCBI Taxonomy" id="415209"/>
    <lineage>
        <taxon>Bacteria</taxon>
        <taxon>Bacillati</taxon>
        <taxon>Actinomycetota</taxon>
        <taxon>Actinomycetes</taxon>
        <taxon>Micrococcales</taxon>
        <taxon>Microbacteriaceae</taxon>
        <taxon>Microbacterium</taxon>
    </lineage>
</organism>
<dbReference type="InterPro" id="IPR013780">
    <property type="entry name" value="Glyco_hydro_b"/>
</dbReference>
<evidence type="ECO:0000256" key="2">
    <source>
        <dbReference type="ARBA" id="ARBA00022801"/>
    </source>
</evidence>
<evidence type="ECO:0000256" key="3">
    <source>
        <dbReference type="ARBA" id="ARBA00023295"/>
    </source>
</evidence>
<dbReference type="Pfam" id="PF02922">
    <property type="entry name" value="CBM_48"/>
    <property type="match status" value="1"/>
</dbReference>
<dbReference type="InterPro" id="IPR004193">
    <property type="entry name" value="Glyco_hydro_13_N"/>
</dbReference>
<dbReference type="Gene3D" id="3.20.20.80">
    <property type="entry name" value="Glycosidases"/>
    <property type="match status" value="1"/>
</dbReference>
<protein>
    <submittedName>
        <fullName evidence="6">Glycogen debranching protein GlgX</fullName>
    </submittedName>
</protein>
<dbReference type="Gene3D" id="2.60.40.1180">
    <property type="entry name" value="Golgi alpha-mannosidase II"/>
    <property type="match status" value="1"/>
</dbReference>
<comment type="similarity">
    <text evidence="1">Belongs to the glycosyl hydrolase 13 family.</text>
</comment>
<dbReference type="NCBIfam" id="TIGR02100">
    <property type="entry name" value="glgX_debranch"/>
    <property type="match status" value="1"/>
</dbReference>
<dbReference type="InterPro" id="IPR014756">
    <property type="entry name" value="Ig_E-set"/>
</dbReference>